<evidence type="ECO:0000256" key="1">
    <source>
        <dbReference type="SAM" id="Coils"/>
    </source>
</evidence>
<sequence length="867" mass="102422">MRLKSIDPLQMGNAKPSVYVSSCFLNVLVESSTGSFTYYLIFALLYSKCWNVPAQEPAPESYSILDLSTKSTKAIIDHWLILVPEDGYFWISKRVEQASTDAAREVFGNNYESILEQVHVDDDAMVEAQDLLDSWLHEKKNDDFNLHVQFNNEAWAKRGKPSDEVSRASVTDGYYGNHLLQSHDWTSPSSSNHSPSLDIMGREYDDDLNDEISVQQILRDMLDKKVVEKDILNDLGFDGSKKRKDPRPKMELRHKQVKEKGEARQKELEKKRRENTARKQAEAEARQQLIREEKEKQARIKKEEDEISKEMAKIRRVMEEERKASKEKIDSDRHKEQEAELLARQYLEEEQKKKEERLRKEFEEKEEMRQMLLEEMERKAADEARSNLRIVQRHFSAWYSVVASQRIKVGKARAMSDWRCKFRAWNAWRAYVNHIRSDKEAYAVTMEMKEKHRKEQLSSKLYRRHLLTRYLRAWQKWVKTEQEDQQLREEHNKKTQKMAALLEAAATGRLWSERGGKMEISLELQDIEDDANEQTTSTARKVDEIFTQPTRIVPNKHASKGEGPLDESPPMDVANRNKPPMSKTAWTHQATRESIKKNHRTEKETKVKSQRQRTYSEVENIAEIRLSSPKNVDNHKRKNNSNPSFSRCKSEERLEYHGLEEKHLSEPSGNSALSDDNNSIERSKSTSREAVVKSQKPTTKPLLLAMEQRAQQRTLRKKAVEEKKRKAEEEKLAFLKKEQERKEAELIAEKQEALRKRREEKRIAREFGQHAVRLQIVAEDFCCAYFVKKYFRLWQDYVTEQQIMLWEKERMAEEHDQWRLKKVALTYWKKYIPMKRAERERETRRAELRKRVSSWLPDFQNLTETSP</sequence>
<keyword evidence="1" id="KW-0175">Coiled coil</keyword>
<dbReference type="PANTHER" id="PTHR22028">
    <property type="entry name" value="SFI1 SPINDLE BODY DOMAIN-CONTAINING PROTEIN-RELATED"/>
    <property type="match status" value="1"/>
</dbReference>
<organism evidence="3 4">
    <name type="scientific">Acropora cervicornis</name>
    <name type="common">Staghorn coral</name>
    <dbReference type="NCBI Taxonomy" id="6130"/>
    <lineage>
        <taxon>Eukaryota</taxon>
        <taxon>Metazoa</taxon>
        <taxon>Cnidaria</taxon>
        <taxon>Anthozoa</taxon>
        <taxon>Hexacorallia</taxon>
        <taxon>Scleractinia</taxon>
        <taxon>Astrocoeniina</taxon>
        <taxon>Acroporidae</taxon>
        <taxon>Acropora</taxon>
    </lineage>
</organism>
<evidence type="ECO:0000256" key="2">
    <source>
        <dbReference type="SAM" id="MobiDB-lite"/>
    </source>
</evidence>
<name>A0AAD9QSE0_ACRCE</name>
<accession>A0AAD9QSE0</accession>
<protein>
    <submittedName>
        <fullName evidence="3">Coiled-coil domain-containing protein 191</fullName>
    </submittedName>
</protein>
<reference evidence="3" key="1">
    <citation type="journal article" date="2023" name="G3 (Bethesda)">
        <title>Whole genome assembly and annotation of the endangered Caribbean coral Acropora cervicornis.</title>
        <authorList>
            <person name="Selwyn J.D."/>
            <person name="Vollmer S.V."/>
        </authorList>
    </citation>
    <scope>NUCLEOTIDE SEQUENCE</scope>
    <source>
        <strain evidence="3">K2</strain>
    </source>
</reference>
<evidence type="ECO:0000313" key="3">
    <source>
        <dbReference type="EMBL" id="KAK2566520.1"/>
    </source>
</evidence>
<comment type="caution">
    <text evidence="3">The sequence shown here is derived from an EMBL/GenBank/DDBJ whole genome shotgun (WGS) entry which is preliminary data.</text>
</comment>
<reference evidence="3" key="2">
    <citation type="journal article" date="2023" name="Science">
        <title>Genomic signatures of disease resistance in endangered staghorn corals.</title>
        <authorList>
            <person name="Vollmer S.V."/>
            <person name="Selwyn J.D."/>
            <person name="Despard B.A."/>
            <person name="Roesel C.L."/>
        </authorList>
    </citation>
    <scope>NUCLEOTIDE SEQUENCE</scope>
    <source>
        <strain evidence="3">K2</strain>
    </source>
</reference>
<feature type="compositionally biased region" description="Basic and acidic residues" evidence="2">
    <location>
        <begin position="648"/>
        <end position="665"/>
    </location>
</feature>
<feature type="region of interest" description="Disordered" evidence="2">
    <location>
        <begin position="547"/>
        <end position="702"/>
    </location>
</feature>
<feature type="region of interest" description="Disordered" evidence="2">
    <location>
        <begin position="236"/>
        <end position="290"/>
    </location>
</feature>
<dbReference type="Proteomes" id="UP001249851">
    <property type="component" value="Unassembled WGS sequence"/>
</dbReference>
<feature type="compositionally biased region" description="Polar residues" evidence="2">
    <location>
        <begin position="667"/>
        <end position="677"/>
    </location>
</feature>
<dbReference type="EMBL" id="JARQWQ010000016">
    <property type="protein sequence ID" value="KAK2566520.1"/>
    <property type="molecule type" value="Genomic_DNA"/>
</dbReference>
<feature type="compositionally biased region" description="Basic and acidic residues" evidence="2">
    <location>
        <begin position="247"/>
        <end position="290"/>
    </location>
</feature>
<evidence type="ECO:0000313" key="4">
    <source>
        <dbReference type="Proteomes" id="UP001249851"/>
    </source>
</evidence>
<dbReference type="InterPro" id="IPR052270">
    <property type="entry name" value="CACF_protein"/>
</dbReference>
<feature type="coiled-coil region" evidence="1">
    <location>
        <begin position="710"/>
        <end position="761"/>
    </location>
</feature>
<gene>
    <name evidence="3" type="ORF">P5673_009138</name>
</gene>
<feature type="compositionally biased region" description="Basic and acidic residues" evidence="2">
    <location>
        <begin position="590"/>
        <end position="607"/>
    </location>
</feature>
<proteinExistence type="predicted"/>
<dbReference type="AlphaFoldDB" id="A0AAD9QSE0"/>
<dbReference type="PANTHER" id="PTHR22028:SF5">
    <property type="entry name" value="COILED-COIL DOMAIN-CONTAINING PROTEIN 191"/>
    <property type="match status" value="1"/>
</dbReference>
<keyword evidence="4" id="KW-1185">Reference proteome</keyword>
<feature type="compositionally biased region" description="Basic and acidic residues" evidence="2">
    <location>
        <begin position="679"/>
        <end position="691"/>
    </location>
</feature>